<evidence type="ECO:0000259" key="9">
    <source>
        <dbReference type="PROSITE" id="PS50030"/>
    </source>
</evidence>
<dbReference type="InterPro" id="IPR015940">
    <property type="entry name" value="UBA"/>
</dbReference>
<feature type="domain" description="UBA" evidence="9">
    <location>
        <begin position="87"/>
        <end position="127"/>
    </location>
</feature>
<dbReference type="Pfam" id="PF13905">
    <property type="entry name" value="Thioredoxin_8"/>
    <property type="match status" value="1"/>
</dbReference>
<dbReference type="EC" id="1.8.1.8" evidence="1"/>
<dbReference type="GO" id="GO:0047134">
    <property type="term" value="F:protein-disulfide reductase [NAD(P)H] activity"/>
    <property type="evidence" value="ECO:0007669"/>
    <property type="project" value="UniProtKB-EC"/>
</dbReference>
<reference evidence="12" key="1">
    <citation type="submission" date="2021-01" db="EMBL/GenBank/DDBJ databases">
        <authorList>
            <person name="Corre E."/>
            <person name="Pelletier E."/>
            <person name="Niang G."/>
            <person name="Scheremetjew M."/>
            <person name="Finn R."/>
            <person name="Kale V."/>
            <person name="Holt S."/>
            <person name="Cochrane G."/>
            <person name="Meng A."/>
            <person name="Brown T."/>
            <person name="Cohen L."/>
        </authorList>
    </citation>
    <scope>NUCLEOTIDE SEQUENCE</scope>
</reference>
<dbReference type="SUPFAM" id="SSF46934">
    <property type="entry name" value="UBA-like"/>
    <property type="match status" value="1"/>
</dbReference>
<comment type="similarity">
    <text evidence="5">Belongs to the nucleoredoxin family.</text>
</comment>
<evidence type="ECO:0000256" key="4">
    <source>
        <dbReference type="ARBA" id="ARBA00023027"/>
    </source>
</evidence>
<dbReference type="Gene3D" id="3.40.30.10">
    <property type="entry name" value="Glutaredoxin"/>
    <property type="match status" value="1"/>
</dbReference>
<dbReference type="Gene3D" id="1.20.58.2190">
    <property type="match status" value="1"/>
</dbReference>
<organism evidence="12">
    <name type="scientific">Noctiluca scintillans</name>
    <name type="common">Sea sparkle</name>
    <name type="synonym">Red tide dinoflagellate</name>
    <dbReference type="NCBI Taxonomy" id="2966"/>
    <lineage>
        <taxon>Eukaryota</taxon>
        <taxon>Sar</taxon>
        <taxon>Alveolata</taxon>
        <taxon>Dinophyceae</taxon>
        <taxon>Noctilucales</taxon>
        <taxon>Noctilucaceae</taxon>
        <taxon>Noctiluca</taxon>
    </lineage>
</organism>
<dbReference type="InterPro" id="IPR036339">
    <property type="entry name" value="PUB-like_dom_sf"/>
</dbReference>
<dbReference type="CDD" id="cd17039">
    <property type="entry name" value="Ubl_ubiquitin_like"/>
    <property type="match status" value="1"/>
</dbReference>
<dbReference type="SUPFAM" id="SSF52833">
    <property type="entry name" value="Thioredoxin-like"/>
    <property type="match status" value="1"/>
</dbReference>
<dbReference type="AlphaFoldDB" id="A0A7S1B0I3"/>
<feature type="domain" description="Ubiquitin-like" evidence="10">
    <location>
        <begin position="4"/>
        <end position="80"/>
    </location>
</feature>
<dbReference type="EMBL" id="HBFQ01063533">
    <property type="protein sequence ID" value="CAD8870621.1"/>
    <property type="molecule type" value="Transcribed_RNA"/>
</dbReference>
<feature type="domain" description="Thioredoxin" evidence="11">
    <location>
        <begin position="76"/>
        <end position="273"/>
    </location>
</feature>
<evidence type="ECO:0000256" key="1">
    <source>
        <dbReference type="ARBA" id="ARBA00012612"/>
    </source>
</evidence>
<evidence type="ECO:0000256" key="6">
    <source>
        <dbReference type="ARBA" id="ARBA00047388"/>
    </source>
</evidence>
<dbReference type="InterPro" id="IPR000626">
    <property type="entry name" value="Ubiquitin-like_dom"/>
</dbReference>
<comment type="catalytic activity">
    <reaction evidence="6">
        <text>[protein]-dithiol + NAD(+) = [protein]-disulfide + NADH + H(+)</text>
        <dbReference type="Rhea" id="RHEA:18749"/>
        <dbReference type="Rhea" id="RHEA-COMP:10593"/>
        <dbReference type="Rhea" id="RHEA-COMP:10594"/>
        <dbReference type="ChEBI" id="CHEBI:15378"/>
        <dbReference type="ChEBI" id="CHEBI:29950"/>
        <dbReference type="ChEBI" id="CHEBI:50058"/>
        <dbReference type="ChEBI" id="CHEBI:57540"/>
        <dbReference type="ChEBI" id="CHEBI:57945"/>
        <dbReference type="EC" id="1.8.1.8"/>
    </reaction>
</comment>
<dbReference type="Gene3D" id="1.10.8.10">
    <property type="entry name" value="DNA helicase RuvA subunit, C-terminal domain"/>
    <property type="match status" value="1"/>
</dbReference>
<evidence type="ECO:0000256" key="5">
    <source>
        <dbReference type="ARBA" id="ARBA00025782"/>
    </source>
</evidence>
<dbReference type="InterPro" id="IPR012336">
    <property type="entry name" value="Thioredoxin-like_fold"/>
</dbReference>
<dbReference type="InterPro" id="IPR013766">
    <property type="entry name" value="Thioredoxin_domain"/>
</dbReference>
<dbReference type="InterPro" id="IPR029071">
    <property type="entry name" value="Ubiquitin-like_domsf"/>
</dbReference>
<protein>
    <recommendedName>
        <fullName evidence="1">protein-disulfide reductase</fullName>
        <ecNumber evidence="1">1.8.1.8</ecNumber>
    </recommendedName>
</protein>
<dbReference type="FunFam" id="1.10.8.10:FF:000003">
    <property type="entry name" value="UV excision repair protein RAD23 homolog"/>
    <property type="match status" value="1"/>
</dbReference>
<accession>A0A7S1B0I3</accession>
<evidence type="ECO:0000313" key="12">
    <source>
        <dbReference type="EMBL" id="CAD8870621.1"/>
    </source>
</evidence>
<evidence type="ECO:0000256" key="8">
    <source>
        <dbReference type="SAM" id="MobiDB-lite"/>
    </source>
</evidence>
<evidence type="ECO:0000256" key="2">
    <source>
        <dbReference type="ARBA" id="ARBA00022737"/>
    </source>
</evidence>
<dbReference type="Pfam" id="PF00627">
    <property type="entry name" value="UBA"/>
    <property type="match status" value="1"/>
</dbReference>
<comment type="catalytic activity">
    <reaction evidence="7">
        <text>[protein]-dithiol + NADP(+) = [protein]-disulfide + NADPH + H(+)</text>
        <dbReference type="Rhea" id="RHEA:18753"/>
        <dbReference type="Rhea" id="RHEA-COMP:10593"/>
        <dbReference type="Rhea" id="RHEA-COMP:10594"/>
        <dbReference type="ChEBI" id="CHEBI:15378"/>
        <dbReference type="ChEBI" id="CHEBI:29950"/>
        <dbReference type="ChEBI" id="CHEBI:50058"/>
        <dbReference type="ChEBI" id="CHEBI:57783"/>
        <dbReference type="ChEBI" id="CHEBI:58349"/>
        <dbReference type="EC" id="1.8.1.8"/>
    </reaction>
</comment>
<dbReference type="PANTHER" id="PTHR13871:SF96">
    <property type="entry name" value="THIOREDOXIN DOMAIN-CONTAINING PROTEIN"/>
    <property type="match status" value="1"/>
</dbReference>
<keyword evidence="2" id="KW-0677">Repeat</keyword>
<dbReference type="CDD" id="cd09212">
    <property type="entry name" value="PUB"/>
    <property type="match status" value="1"/>
</dbReference>
<dbReference type="InterPro" id="IPR009060">
    <property type="entry name" value="UBA-like_sf"/>
</dbReference>
<sequence>MAPLQLRFRTPGGETFEIDEVDDEETVEILLVRVMSLQPDLEDGIQISYNGKVLQDEAVIGSLGLQSGALLDVGVAKPSAPTPEVPAAAPSVVDNLINMGFDRTKVVEALSAAFNDADRAVEYLFNGIPRSPETGHWGDAMFSSQLVSKRGLISTGEALRGASVVAVYFSAHWCPPCRNFTPPLATAFSAAPAELAVIFVSGDRDEASFSQYYGTMPWLAVPFSAMQRQSLGMSFGVKGIPSLVVLNAQGQVITTSGRDDVTQCNFDLRACMRRWGVSAAPVAPVEPTPAPPVAQDKFPTPAALPIDDVVIDAAILRVTDEAWDVQEVFFATGLKVLENVLKNPDEVKFRQLKRKNPALCSKLLEVAGDAGVALLDEAGFKENGEFLALAGPADGRCTAVRDKLIAASTKAFEMHAREVRDERIKEELEKDKGRVTRYGGGEGGRMNLGRRGPARGGG</sequence>
<feature type="region of interest" description="Disordered" evidence="8">
    <location>
        <begin position="430"/>
        <end position="458"/>
    </location>
</feature>
<name>A0A7S1B0I3_NOCSC</name>
<dbReference type="InterPro" id="IPR018997">
    <property type="entry name" value="PUB_domain"/>
</dbReference>
<dbReference type="PROSITE" id="PS51352">
    <property type="entry name" value="THIOREDOXIN_2"/>
    <property type="match status" value="1"/>
</dbReference>
<evidence type="ECO:0000256" key="7">
    <source>
        <dbReference type="ARBA" id="ARBA00047804"/>
    </source>
</evidence>
<dbReference type="SUPFAM" id="SSF54236">
    <property type="entry name" value="Ubiquitin-like"/>
    <property type="match status" value="1"/>
</dbReference>
<dbReference type="SMART" id="SM00213">
    <property type="entry name" value="UBQ"/>
    <property type="match status" value="1"/>
</dbReference>
<evidence type="ECO:0000259" key="11">
    <source>
        <dbReference type="PROSITE" id="PS51352"/>
    </source>
</evidence>
<dbReference type="InterPro" id="IPR036249">
    <property type="entry name" value="Thioredoxin-like_sf"/>
</dbReference>
<dbReference type="PROSITE" id="PS50030">
    <property type="entry name" value="UBA"/>
    <property type="match status" value="1"/>
</dbReference>
<dbReference type="Pfam" id="PF09409">
    <property type="entry name" value="PUB"/>
    <property type="match status" value="1"/>
</dbReference>
<keyword evidence="3" id="KW-0560">Oxidoreductase</keyword>
<dbReference type="InterPro" id="IPR052259">
    <property type="entry name" value="Nucleoredoxin-like"/>
</dbReference>
<gene>
    <name evidence="12" type="ORF">NSCI0253_LOCUS44978</name>
</gene>
<keyword evidence="4" id="KW-0520">NAD</keyword>
<dbReference type="PANTHER" id="PTHR13871">
    <property type="entry name" value="THIOREDOXIN"/>
    <property type="match status" value="1"/>
</dbReference>
<dbReference type="SUPFAM" id="SSF143503">
    <property type="entry name" value="PUG domain-like"/>
    <property type="match status" value="1"/>
</dbReference>
<evidence type="ECO:0000259" key="10">
    <source>
        <dbReference type="PROSITE" id="PS50053"/>
    </source>
</evidence>
<proteinExistence type="inferred from homology"/>
<evidence type="ECO:0000256" key="3">
    <source>
        <dbReference type="ARBA" id="ARBA00023002"/>
    </source>
</evidence>
<dbReference type="PROSITE" id="PS50053">
    <property type="entry name" value="UBIQUITIN_2"/>
    <property type="match status" value="1"/>
</dbReference>
<dbReference type="SMART" id="SM00165">
    <property type="entry name" value="UBA"/>
    <property type="match status" value="1"/>
</dbReference>